<dbReference type="AlphaFoldDB" id="A0A068NX34"/>
<proteinExistence type="predicted"/>
<name>A0A068NX34_FIMGI</name>
<feature type="signal peptide" evidence="2">
    <location>
        <begin position="1"/>
        <end position="19"/>
    </location>
</feature>
<dbReference type="InterPro" id="IPR023614">
    <property type="entry name" value="Porin_dom_sf"/>
</dbReference>
<reference evidence="3 4" key="1">
    <citation type="journal article" date="2014" name="PLoS ONE">
        <title>The first complete genome sequence of the class fimbriimonadia in the phylum armatimonadetes.</title>
        <authorList>
            <person name="Hu Z.Y."/>
            <person name="Wang Y.Z."/>
            <person name="Im W.T."/>
            <person name="Wang S.Y."/>
            <person name="Zhao G.P."/>
            <person name="Zheng H.J."/>
            <person name="Quan Z.X."/>
        </authorList>
    </citation>
    <scope>NUCLEOTIDE SEQUENCE [LARGE SCALE GENOMIC DNA]</scope>
    <source>
        <strain evidence="3">Gsoil 348</strain>
    </source>
</reference>
<dbReference type="RefSeq" id="WP_025225280.1">
    <property type="nucleotide sequence ID" value="NZ_CP007139.1"/>
</dbReference>
<sequence>MTCRLSPLVFLAIATTASAQSPTPNVKKEAERLRISAEAKAKEIGKLTAGGNLTSSDEALRLLQQAVDELKEIRMRLKALEGHSSAPDNSASAPSRVNLGGYMQFQYQDTDRKGSSQFDAFRFRRVEPSLEITDSLRLAGKITFDLATGGNQTQAQLRDAWVRYDFGGGAHLGHDRAFAGQMAIPVGYELERSPSEIELPERAEYNQILFATERSRGLKVRREGRDGMLQASVMNSLTIGDPEQANLAPGPGNRLAVTLGGRFVRGNTSVGLSGMAGDRPAYTSGGPTSPKVSRRFAFLDLEQRHLLFPRFNLHAEVMRGNDRLPTATSAATNVDHPLSGYHLLGTYQLSAMDELAARWEGFDPNLDSAGNAFHGMGLAYIRNLSRDMKLTFAHEVFIDESRTTPFHQTRYGQSTIRLQVRF</sequence>
<organism evidence="3 4">
    <name type="scientific">Fimbriimonas ginsengisoli Gsoil 348</name>
    <dbReference type="NCBI Taxonomy" id="661478"/>
    <lineage>
        <taxon>Bacteria</taxon>
        <taxon>Bacillati</taxon>
        <taxon>Armatimonadota</taxon>
        <taxon>Fimbriimonadia</taxon>
        <taxon>Fimbriimonadales</taxon>
        <taxon>Fimbriimonadaceae</taxon>
        <taxon>Fimbriimonas</taxon>
    </lineage>
</organism>
<evidence type="ECO:0000256" key="1">
    <source>
        <dbReference type="SAM" id="Coils"/>
    </source>
</evidence>
<dbReference type="Gene3D" id="2.40.160.10">
    <property type="entry name" value="Porin"/>
    <property type="match status" value="1"/>
</dbReference>
<dbReference type="SUPFAM" id="SSF56935">
    <property type="entry name" value="Porins"/>
    <property type="match status" value="1"/>
</dbReference>
<dbReference type="InterPro" id="IPR010870">
    <property type="entry name" value="Porin_O/P"/>
</dbReference>
<keyword evidence="4" id="KW-1185">Reference proteome</keyword>
<keyword evidence="1" id="KW-0175">Coiled coil</keyword>
<feature type="coiled-coil region" evidence="1">
    <location>
        <begin position="56"/>
        <end position="83"/>
    </location>
</feature>
<feature type="chain" id="PRO_5001651981" evidence="2">
    <location>
        <begin position="20"/>
        <end position="422"/>
    </location>
</feature>
<dbReference type="KEGG" id="fgi:OP10G_2811"/>
<dbReference type="OrthoDB" id="9807854at2"/>
<evidence type="ECO:0000313" key="4">
    <source>
        <dbReference type="Proteomes" id="UP000027982"/>
    </source>
</evidence>
<keyword evidence="2" id="KW-0732">Signal</keyword>
<dbReference type="HOGENOM" id="CLU_650124_0_0_0"/>
<dbReference type="Proteomes" id="UP000027982">
    <property type="component" value="Chromosome"/>
</dbReference>
<evidence type="ECO:0000313" key="3">
    <source>
        <dbReference type="EMBL" id="AIE86179.1"/>
    </source>
</evidence>
<dbReference type="Pfam" id="PF07396">
    <property type="entry name" value="Porin_O_P"/>
    <property type="match status" value="1"/>
</dbReference>
<accession>A0A068NX34</accession>
<evidence type="ECO:0000256" key="2">
    <source>
        <dbReference type="SAM" id="SignalP"/>
    </source>
</evidence>
<gene>
    <name evidence="3" type="ORF">OP10G_2811</name>
</gene>
<protein>
    <submittedName>
        <fullName evidence="3">Phosphate-selective porin O and P superfamily</fullName>
    </submittedName>
</protein>
<dbReference type="EMBL" id="CP007139">
    <property type="protein sequence ID" value="AIE86179.1"/>
    <property type="molecule type" value="Genomic_DNA"/>
</dbReference>